<organism evidence="1">
    <name type="scientific">Brachionus calyciflorus</name>
    <dbReference type="NCBI Taxonomy" id="104777"/>
    <lineage>
        <taxon>Eukaryota</taxon>
        <taxon>Metazoa</taxon>
        <taxon>Spiralia</taxon>
        <taxon>Gnathifera</taxon>
        <taxon>Rotifera</taxon>
        <taxon>Eurotatoria</taxon>
        <taxon>Monogononta</taxon>
        <taxon>Pseudotrocha</taxon>
        <taxon>Ploima</taxon>
        <taxon>Brachionidae</taxon>
        <taxon>Brachionus</taxon>
    </lineage>
</organism>
<proteinExistence type="predicted"/>
<evidence type="ECO:0000313" key="1">
    <source>
        <dbReference type="EMBL" id="AAX57272.1"/>
    </source>
</evidence>
<feature type="non-terminal residue" evidence="1">
    <location>
        <position position="1"/>
    </location>
</feature>
<dbReference type="AlphaFoldDB" id="Q56K17"/>
<protein>
    <submittedName>
        <fullName evidence="1">R11</fullName>
    </submittedName>
</protein>
<name>Q56K17_9BILA</name>
<dbReference type="EMBL" id="AY907696">
    <property type="protein sequence ID" value="AAX57272.1"/>
    <property type="molecule type" value="Genomic_DNA"/>
</dbReference>
<accession>Q56K17</accession>
<sequence>NTNRSRCVARYSAPYPGNHSDGLFSSTAIVVQRLVSRLAPTETHRRWRHSIREDPGPRCSHRLSLPQASIADAQNSVPAHGNARRDKGGALCQAHRERVDRPAHLPPIPASPRQWFASHVACISPWVDSLGVKVESDRYRCVLS</sequence>
<reference evidence="1" key="1">
    <citation type="submission" date="2005-01" db="EMBL/GenBank/DDBJ databases">
        <authorList>
            <person name="Ming L.J."/>
            <person name="Xin Y.J."/>
        </authorList>
    </citation>
    <scope>NUCLEOTIDE SEQUENCE</scope>
    <source>
        <strain evidence="1">C15</strain>
    </source>
</reference>